<dbReference type="InterPro" id="IPR032675">
    <property type="entry name" value="LRR_dom_sf"/>
</dbReference>
<sequence length="1408" mass="155599" precursor="true">MTSIQILKQFFTKTVFLIFQRNWLLLFLGLFIIGITAFTSPFLDKKHNNFLDFSKIENSFAQNKAVQNYFPASLLSPLSKAEIYRLMCLPDDSLALVELYNATDGANWTNPWVLTDPWTTWNGVVLNASDSCVLELNLSNQNIIGQIPASMFGGEKLNQIQKIDLSNNELTDAIPTDLGTLLTLEEINLGNNNLTGEIPASLSDLLLLQRLDLSFNSLTGDFPVSLTDISILLALESINIDSNFIENVPTFPVNRPITLNFSNNKLKLNSLVPNNKSQYTFTYSPQDSVGDFKIINVPQGGTFKDTVSVNQINGTTTYRWLRAGTLINSQTDDSVLVVDNANVADHEGIYTAEVTHTGASDITLHRKVFLVNIVECPSNNILITSDTTVCEGTNLPTIEGTEAELGEVPFFSYQWQQALDGDTTNWTDASNGNVPDYALNNAGITIADTAYFRRIVIPASGAGCDNDTSSKVAVIILPNITENTLYPSIQNVCLGTIPTDIYGSTSDSSVTSPLHYRYQVSLDSGMTWIDSLQTQNFAFTDTLATADTVQFRRIVTGACAPDTSNTITINSLPRVVADSIFESQTICINTQPDTITGSIPTGGDREYKYLWQIATRLDTADWLSVDSTRNLFVPPVANDTFYVRRVVQSACFADTSNIVDIFISPDLGNDTSAISISQTQICVGNPIPTINGTAPIAPTGFRYLWEVSLDSALWTSVDSVQNYTPVDSTLFDSVFMQIPDSFLVRRLVIDSCRSYPSNVVKLFMIKPIDSISNLISYDSTGLCEGDTTWQINATQPTGGSGSYNYQWQISFDSISWAARGDSLLIEDFVLTDTTYFRRLVIDSCRTDTSNVVFIPVAKPFGINQLTNPVREVCVGDSTKITIIGTNPENEGSFSYIYEQSPDTVAWFSSSTFTFSSGTLTQTQRYVPDTLFSGQNYFRRIVLGGCRPDTSNVIDVTVILNARNNFLFGGETICQGDSASLITATDPIAGEAGNIEISWQISTDSTAWIPVETDTITAYDIGAPQQTTYVRRSVKSGTCPPSFSNVLTIKVIRFIENNEISSLQTVVCEGSAADTLRGTFPTEGGNDSTAYRFFWQSRRANDSTAIWRTVGGDQDYFTGPVNFDTQYRRLVSVACFSDTSNIISLEINPTIKNNVIDEGYIDCSLDTLGRLNGTVLLDTLNEIGQFRYQWQNSRNQRDWADIANTNTASYQPTPIDTTTFYRRLVINECFTDSSNIAEITIRPTPILEIIQDSTINIGYDIQLFANGGINYVWTPSETLTGDSTATPTANPTISTMYTVRAENIYGCVTYDSVFVTVIGTPKVRTVDVITPDGNGLNDQLYIEEIERYPDNELVIINRWGQEVFRKKGYLNDWEGTNKTGGVLPAGTYFYIIKFETVKTILKGSFEIIR</sequence>
<evidence type="ECO:0000313" key="3">
    <source>
        <dbReference type="EMBL" id="AFM05131.1"/>
    </source>
</evidence>
<organism evidence="3 4">
    <name type="scientific">Bernardetia litoralis (strain ATCC 23117 / DSM 6794 / NBRC 15988 / NCIMB 1366 / Fx l1 / Sio-4)</name>
    <name type="common">Flexibacter litoralis</name>
    <dbReference type="NCBI Taxonomy" id="880071"/>
    <lineage>
        <taxon>Bacteria</taxon>
        <taxon>Pseudomonadati</taxon>
        <taxon>Bacteroidota</taxon>
        <taxon>Cytophagia</taxon>
        <taxon>Cytophagales</taxon>
        <taxon>Bernardetiaceae</taxon>
        <taxon>Bernardetia</taxon>
    </lineage>
</organism>
<dbReference type="OrthoDB" id="7794186at2"/>
<dbReference type="Pfam" id="PF13585">
    <property type="entry name" value="CHU_C"/>
    <property type="match status" value="1"/>
</dbReference>
<keyword evidence="2" id="KW-0472">Membrane</keyword>
<keyword evidence="4" id="KW-1185">Reference proteome</keyword>
<proteinExistence type="predicted"/>
<name>I4AME6_BERLS</name>
<evidence type="ECO:0000256" key="1">
    <source>
        <dbReference type="ARBA" id="ARBA00004196"/>
    </source>
</evidence>
<dbReference type="RefSeq" id="WP_014798566.1">
    <property type="nucleotide sequence ID" value="NC_018018.1"/>
</dbReference>
<dbReference type="InterPro" id="IPR013783">
    <property type="entry name" value="Ig-like_fold"/>
</dbReference>
<dbReference type="SUPFAM" id="SSF52058">
    <property type="entry name" value="L domain-like"/>
    <property type="match status" value="1"/>
</dbReference>
<dbReference type="KEGG" id="fli:Fleli_2778"/>
<keyword evidence="2" id="KW-1133">Transmembrane helix</keyword>
<dbReference type="InterPro" id="IPR001611">
    <property type="entry name" value="Leu-rich_rpt"/>
</dbReference>
<dbReference type="Pfam" id="PF00560">
    <property type="entry name" value="LRR_1"/>
    <property type="match status" value="3"/>
</dbReference>
<dbReference type="GO" id="GO:0030313">
    <property type="term" value="C:cell envelope"/>
    <property type="evidence" value="ECO:0007669"/>
    <property type="project" value="UniProtKB-SubCell"/>
</dbReference>
<dbReference type="EMBL" id="CP003345">
    <property type="protein sequence ID" value="AFM05131.1"/>
    <property type="molecule type" value="Genomic_DNA"/>
</dbReference>
<dbReference type="STRING" id="880071.Fleli_2778"/>
<reference evidence="4" key="1">
    <citation type="submission" date="2012-06" db="EMBL/GenBank/DDBJ databases">
        <title>The complete genome of Flexibacter litoralis DSM 6794.</title>
        <authorList>
            <person name="Lucas S."/>
            <person name="Copeland A."/>
            <person name="Lapidus A."/>
            <person name="Glavina del Rio T."/>
            <person name="Dalin E."/>
            <person name="Tice H."/>
            <person name="Bruce D."/>
            <person name="Goodwin L."/>
            <person name="Pitluck S."/>
            <person name="Peters L."/>
            <person name="Ovchinnikova G."/>
            <person name="Lu M."/>
            <person name="Kyrpides N."/>
            <person name="Mavromatis K."/>
            <person name="Ivanova N."/>
            <person name="Brettin T."/>
            <person name="Detter J.C."/>
            <person name="Han C."/>
            <person name="Larimer F."/>
            <person name="Land M."/>
            <person name="Hauser L."/>
            <person name="Markowitz V."/>
            <person name="Cheng J.-F."/>
            <person name="Hugenholtz P."/>
            <person name="Woyke T."/>
            <person name="Wu D."/>
            <person name="Spring S."/>
            <person name="Lang E."/>
            <person name="Kopitz M."/>
            <person name="Brambilla E."/>
            <person name="Klenk H.-P."/>
            <person name="Eisen J.A."/>
        </authorList>
    </citation>
    <scope>NUCLEOTIDE SEQUENCE [LARGE SCALE GENOMIC DNA]</scope>
    <source>
        <strain evidence="4">ATCC 23117 / DSM 6794 / NBRC 15988 / NCIMB 1366 / Sio-4</strain>
    </source>
</reference>
<accession>I4AME6</accession>
<dbReference type="PANTHER" id="PTHR48059">
    <property type="entry name" value="POLYGALACTURONASE INHIBITOR 1"/>
    <property type="match status" value="1"/>
</dbReference>
<keyword evidence="2" id="KW-0812">Transmembrane</keyword>
<protein>
    <submittedName>
        <fullName evidence="3">Leucine Rich Repeat (LRR)-containing protein</fullName>
    </submittedName>
</protein>
<evidence type="ECO:0000256" key="2">
    <source>
        <dbReference type="SAM" id="Phobius"/>
    </source>
</evidence>
<dbReference type="Proteomes" id="UP000006054">
    <property type="component" value="Chromosome"/>
</dbReference>
<gene>
    <name evidence="3" type="ordered locus">Fleli_2778</name>
</gene>
<dbReference type="Gene3D" id="2.60.40.10">
    <property type="entry name" value="Immunoglobulins"/>
    <property type="match status" value="1"/>
</dbReference>
<dbReference type="NCBIfam" id="TIGR04131">
    <property type="entry name" value="Bac_Flav_CTERM"/>
    <property type="match status" value="1"/>
</dbReference>
<feature type="transmembrane region" description="Helical" evidence="2">
    <location>
        <begin position="23"/>
        <end position="43"/>
    </location>
</feature>
<dbReference type="InterPro" id="IPR051848">
    <property type="entry name" value="PGIP"/>
</dbReference>
<dbReference type="HOGENOM" id="CLU_253820_0_0_10"/>
<comment type="subcellular location">
    <subcellularLocation>
        <location evidence="1">Cell envelope</location>
    </subcellularLocation>
</comment>
<dbReference type="InterPro" id="IPR026341">
    <property type="entry name" value="T9SS_type_B"/>
</dbReference>
<dbReference type="eggNOG" id="COG4886">
    <property type="taxonomic scope" value="Bacteria"/>
</dbReference>
<dbReference type="PANTHER" id="PTHR48059:SF30">
    <property type="entry name" value="OS06G0587000 PROTEIN"/>
    <property type="match status" value="1"/>
</dbReference>
<dbReference type="Gene3D" id="3.80.10.10">
    <property type="entry name" value="Ribonuclease Inhibitor"/>
    <property type="match status" value="2"/>
</dbReference>
<evidence type="ECO:0000313" key="4">
    <source>
        <dbReference type="Proteomes" id="UP000006054"/>
    </source>
</evidence>